<dbReference type="EMBL" id="CP043312">
    <property type="protein sequence ID" value="QEK39424.1"/>
    <property type="molecule type" value="Genomic_DNA"/>
</dbReference>
<organism evidence="9 10">
    <name type="scientific">Candidatus Sneabacter namystus</name>
    <dbReference type="NCBI Taxonomy" id="2601646"/>
    <lineage>
        <taxon>Bacteria</taxon>
        <taxon>Pseudomonadati</taxon>
        <taxon>Pseudomonadota</taxon>
        <taxon>Alphaproteobacteria</taxon>
        <taxon>Rickettsiales</taxon>
        <taxon>Rickettsiaceae</taxon>
        <taxon>Rickettsieae</taxon>
        <taxon>Candidatus Sneabacter</taxon>
    </lineage>
</organism>
<feature type="transmembrane region" description="Helical" evidence="7">
    <location>
        <begin position="20"/>
        <end position="41"/>
    </location>
</feature>
<dbReference type="Pfam" id="PF07690">
    <property type="entry name" value="MFS_1"/>
    <property type="match status" value="1"/>
</dbReference>
<dbReference type="PROSITE" id="PS50850">
    <property type="entry name" value="MFS"/>
    <property type="match status" value="1"/>
</dbReference>
<feature type="transmembrane region" description="Helical" evidence="7">
    <location>
        <begin position="111"/>
        <end position="131"/>
    </location>
</feature>
<dbReference type="PANTHER" id="PTHR43045">
    <property type="entry name" value="SHIKIMATE TRANSPORTER"/>
    <property type="match status" value="1"/>
</dbReference>
<feature type="domain" description="Major facilitator superfamily (MFS) profile" evidence="8">
    <location>
        <begin position="16"/>
        <end position="436"/>
    </location>
</feature>
<evidence type="ECO:0000256" key="1">
    <source>
        <dbReference type="ARBA" id="ARBA00004429"/>
    </source>
</evidence>
<comment type="subcellular location">
    <subcellularLocation>
        <location evidence="1">Cell inner membrane</location>
        <topology evidence="1">Multi-pass membrane protein</topology>
    </subcellularLocation>
</comment>
<gene>
    <name evidence="9" type="ORF">FZC37_00505</name>
</gene>
<protein>
    <submittedName>
        <fullName evidence="9">MFS transporter</fullName>
    </submittedName>
</protein>
<dbReference type="Gene3D" id="1.20.1250.20">
    <property type="entry name" value="MFS general substrate transporter like domains"/>
    <property type="match status" value="1"/>
</dbReference>
<evidence type="ECO:0000313" key="9">
    <source>
        <dbReference type="EMBL" id="QEK39424.1"/>
    </source>
</evidence>
<keyword evidence="6 7" id="KW-0472">Membrane</keyword>
<feature type="transmembrane region" description="Helical" evidence="7">
    <location>
        <begin position="314"/>
        <end position="333"/>
    </location>
</feature>
<proteinExistence type="predicted"/>
<feature type="transmembrane region" description="Helical" evidence="7">
    <location>
        <begin position="86"/>
        <end position="105"/>
    </location>
</feature>
<feature type="transmembrane region" description="Helical" evidence="7">
    <location>
        <begin position="187"/>
        <end position="204"/>
    </location>
</feature>
<dbReference type="SUPFAM" id="SSF103473">
    <property type="entry name" value="MFS general substrate transporter"/>
    <property type="match status" value="1"/>
</dbReference>
<evidence type="ECO:0000313" key="10">
    <source>
        <dbReference type="Proteomes" id="UP000323844"/>
    </source>
</evidence>
<dbReference type="AlphaFoldDB" id="A0A5C0UKP5"/>
<evidence type="ECO:0000256" key="3">
    <source>
        <dbReference type="ARBA" id="ARBA00022475"/>
    </source>
</evidence>
<keyword evidence="10" id="KW-1185">Reference proteome</keyword>
<evidence type="ECO:0000256" key="2">
    <source>
        <dbReference type="ARBA" id="ARBA00022448"/>
    </source>
</evidence>
<feature type="transmembrane region" description="Helical" evidence="7">
    <location>
        <begin position="339"/>
        <end position="362"/>
    </location>
</feature>
<evidence type="ECO:0000256" key="6">
    <source>
        <dbReference type="ARBA" id="ARBA00023136"/>
    </source>
</evidence>
<feature type="transmembrane region" description="Helical" evidence="7">
    <location>
        <begin position="287"/>
        <end position="307"/>
    </location>
</feature>
<feature type="transmembrane region" description="Helical" evidence="7">
    <location>
        <begin position="404"/>
        <end position="424"/>
    </location>
</feature>
<keyword evidence="5 7" id="KW-1133">Transmembrane helix</keyword>
<name>A0A5C0UKP5_9RICK</name>
<dbReference type="InterPro" id="IPR011701">
    <property type="entry name" value="MFS"/>
</dbReference>
<feature type="transmembrane region" description="Helical" evidence="7">
    <location>
        <begin position="244"/>
        <end position="267"/>
    </location>
</feature>
<dbReference type="GO" id="GO:0022857">
    <property type="term" value="F:transmembrane transporter activity"/>
    <property type="evidence" value="ECO:0007669"/>
    <property type="project" value="InterPro"/>
</dbReference>
<dbReference type="InterPro" id="IPR020846">
    <property type="entry name" value="MFS_dom"/>
</dbReference>
<keyword evidence="3" id="KW-1003">Cell membrane</keyword>
<evidence type="ECO:0000256" key="5">
    <source>
        <dbReference type="ARBA" id="ARBA00022989"/>
    </source>
</evidence>
<dbReference type="Proteomes" id="UP000323844">
    <property type="component" value="Chromosome"/>
</dbReference>
<feature type="transmembrane region" description="Helical" evidence="7">
    <location>
        <begin position="53"/>
        <end position="79"/>
    </location>
</feature>
<feature type="transmembrane region" description="Helical" evidence="7">
    <location>
        <begin position="374"/>
        <end position="392"/>
    </location>
</feature>
<accession>A0A5C0UKP5</accession>
<dbReference type="PANTHER" id="PTHR43045:SF1">
    <property type="entry name" value="SHIKIMATE TRANSPORTER"/>
    <property type="match status" value="1"/>
</dbReference>
<keyword evidence="2" id="KW-0813">Transport</keyword>
<evidence type="ECO:0000256" key="4">
    <source>
        <dbReference type="ARBA" id="ARBA00022692"/>
    </source>
</evidence>
<dbReference type="OrthoDB" id="7160108at2"/>
<sequence>MKSFFLSTLSKKDKEHLSLLSIGTLLEYADVMLYLHMAIIIDKVFFSPDMKTSWFLSHMTFCSAFLFRPIGAIFLGWIGDTLGRRITIFITTTFTAIGCLVTAVLPGYATLGLLSAYTLTLCRMLQGITSMGEIQGAKLYMMESVKDVRTQCFCSAIFGLFSDIGTFFSISISAFACYLMLYHKEAWRIAFLLGGAVALIGLYARKYLRETREFTDAKMKLLKVTNNNLKALEHPLVKIPVNRAALFFFIMSKAGDMCSLCFIPFYYCKECLEQIGMSNIEIITQNQLVTLVVMCATLTCALLVYAIEPLKIAIFRNWVAVIFIISAPILLSLDTPSKYLIFGVQCCSMIFTPNESPAAPIFFKQFPIFKRSRCIFIGFSIGSAIASLLFVFPLEILKTYFGHYTLYIVPLPLIVISLIGKYYFKSLVEEPRTLSQ</sequence>
<dbReference type="GO" id="GO:0005886">
    <property type="term" value="C:plasma membrane"/>
    <property type="evidence" value="ECO:0007669"/>
    <property type="project" value="UniProtKB-SubCell"/>
</dbReference>
<feature type="transmembrane region" description="Helical" evidence="7">
    <location>
        <begin position="152"/>
        <end position="181"/>
    </location>
</feature>
<evidence type="ECO:0000256" key="7">
    <source>
        <dbReference type="SAM" id="Phobius"/>
    </source>
</evidence>
<evidence type="ECO:0000259" key="8">
    <source>
        <dbReference type="PROSITE" id="PS50850"/>
    </source>
</evidence>
<dbReference type="KEGG" id="snay:FZC37_00505"/>
<keyword evidence="4 7" id="KW-0812">Transmembrane</keyword>
<reference evidence="9 10" key="1">
    <citation type="submission" date="2019-08" db="EMBL/GenBank/DDBJ databases">
        <title>Highly reduced genomes of protist endosymbionts show evolutionary convergence.</title>
        <authorList>
            <person name="George E."/>
            <person name="Husnik F."/>
            <person name="Tashyreva D."/>
            <person name="Prokopchuk G."/>
            <person name="Horak A."/>
            <person name="Kwong W.K."/>
            <person name="Lukes J."/>
            <person name="Keeling P.J."/>
        </authorList>
    </citation>
    <scope>NUCLEOTIDE SEQUENCE [LARGE SCALE GENOMIC DNA]</scope>
    <source>
        <strain evidence="9">1621</strain>
    </source>
</reference>
<dbReference type="RefSeq" id="WP_148951785.1">
    <property type="nucleotide sequence ID" value="NZ_CP043312.1"/>
</dbReference>
<dbReference type="InterPro" id="IPR036259">
    <property type="entry name" value="MFS_trans_sf"/>
</dbReference>